<dbReference type="Proteomes" id="UP000242444">
    <property type="component" value="Unassembled WGS sequence"/>
</dbReference>
<dbReference type="GO" id="GO:0005737">
    <property type="term" value="C:cytoplasm"/>
    <property type="evidence" value="ECO:0007669"/>
    <property type="project" value="TreeGrafter"/>
</dbReference>
<organism evidence="8 9">
    <name type="scientific">Amycolatopsis antarctica</name>
    <dbReference type="NCBI Taxonomy" id="1854586"/>
    <lineage>
        <taxon>Bacteria</taxon>
        <taxon>Bacillati</taxon>
        <taxon>Actinomycetota</taxon>
        <taxon>Actinomycetes</taxon>
        <taxon>Pseudonocardiales</taxon>
        <taxon>Pseudonocardiaceae</taxon>
        <taxon>Amycolatopsis</taxon>
    </lineage>
</organism>
<dbReference type="NCBIfam" id="TIGR01720">
    <property type="entry name" value="NRPS-para261"/>
    <property type="match status" value="2"/>
</dbReference>
<dbReference type="FunCoup" id="A0A263D799">
    <property type="interactions" value="3"/>
</dbReference>
<dbReference type="CDD" id="cd17643">
    <property type="entry name" value="A_NRPS_Cytc1-like"/>
    <property type="match status" value="1"/>
</dbReference>
<dbReference type="OrthoDB" id="2472181at2"/>
<dbReference type="GO" id="GO:0031177">
    <property type="term" value="F:phosphopantetheine binding"/>
    <property type="evidence" value="ECO:0007669"/>
    <property type="project" value="InterPro"/>
</dbReference>
<evidence type="ECO:0000313" key="8">
    <source>
        <dbReference type="EMBL" id="OZM73285.1"/>
    </source>
</evidence>
<dbReference type="GO" id="GO:0008610">
    <property type="term" value="P:lipid biosynthetic process"/>
    <property type="evidence" value="ECO:0007669"/>
    <property type="project" value="UniProtKB-ARBA"/>
</dbReference>
<comment type="caution">
    <text evidence="8">The sequence shown here is derived from an EMBL/GenBank/DDBJ whole genome shotgun (WGS) entry which is preliminary data.</text>
</comment>
<dbReference type="PROSITE" id="PS00455">
    <property type="entry name" value="AMP_BINDING"/>
    <property type="match status" value="3"/>
</dbReference>
<dbReference type="GO" id="GO:0017000">
    <property type="term" value="P:antibiotic biosynthetic process"/>
    <property type="evidence" value="ECO:0007669"/>
    <property type="project" value="UniProtKB-KW"/>
</dbReference>
<dbReference type="InterPro" id="IPR020806">
    <property type="entry name" value="PKS_PP-bd"/>
</dbReference>
<feature type="domain" description="Carrier" evidence="7">
    <location>
        <begin position="1014"/>
        <end position="1088"/>
    </location>
</feature>
<gene>
    <name evidence="8" type="ORF">CFN78_10530</name>
</gene>
<dbReference type="SUPFAM" id="SSF47336">
    <property type="entry name" value="ACP-like"/>
    <property type="match status" value="3"/>
</dbReference>
<evidence type="ECO:0000313" key="9">
    <source>
        <dbReference type="Proteomes" id="UP000242444"/>
    </source>
</evidence>
<dbReference type="PANTHER" id="PTHR45527:SF14">
    <property type="entry name" value="PLIPASTATIN SYNTHASE SUBUNIT B"/>
    <property type="match status" value="1"/>
</dbReference>
<dbReference type="SMART" id="SM00823">
    <property type="entry name" value="PKS_PP"/>
    <property type="match status" value="3"/>
</dbReference>
<evidence type="ECO:0000256" key="3">
    <source>
        <dbReference type="ARBA" id="ARBA00022450"/>
    </source>
</evidence>
<dbReference type="SUPFAM" id="SSF56801">
    <property type="entry name" value="Acetyl-CoA synthetase-like"/>
    <property type="match status" value="3"/>
</dbReference>
<dbReference type="NCBIfam" id="TIGR01733">
    <property type="entry name" value="AA-adenyl-dom"/>
    <property type="match status" value="3"/>
</dbReference>
<dbReference type="FunFam" id="2.30.38.10:FF:000001">
    <property type="entry name" value="Non-ribosomal peptide synthetase PvdI"/>
    <property type="match status" value="2"/>
</dbReference>
<dbReference type="InterPro" id="IPR009081">
    <property type="entry name" value="PP-bd_ACP"/>
</dbReference>
<dbReference type="InterPro" id="IPR042099">
    <property type="entry name" value="ANL_N_sf"/>
</dbReference>
<dbReference type="Gene3D" id="3.40.50.12780">
    <property type="entry name" value="N-terminal domain of ligase-like"/>
    <property type="match status" value="1"/>
</dbReference>
<dbReference type="FunFam" id="3.30.300.30:FF:000010">
    <property type="entry name" value="Enterobactin synthetase component F"/>
    <property type="match status" value="3"/>
</dbReference>
<dbReference type="InterPro" id="IPR000873">
    <property type="entry name" value="AMP-dep_synth/lig_dom"/>
</dbReference>
<keyword evidence="9" id="KW-1185">Reference proteome</keyword>
<evidence type="ECO:0000256" key="2">
    <source>
        <dbReference type="ARBA" id="ARBA00006432"/>
    </source>
</evidence>
<keyword evidence="3" id="KW-0596">Phosphopantetheine</keyword>
<dbReference type="Pfam" id="PF13193">
    <property type="entry name" value="AMP-binding_C"/>
    <property type="match status" value="3"/>
</dbReference>
<accession>A0A263D799</accession>
<dbReference type="InterPro" id="IPR036736">
    <property type="entry name" value="ACP-like_sf"/>
</dbReference>
<dbReference type="CDD" id="cd19531">
    <property type="entry name" value="LCL_NRPS-like"/>
    <property type="match status" value="2"/>
</dbReference>
<dbReference type="Gene3D" id="2.30.38.10">
    <property type="entry name" value="Luciferase, Domain 3"/>
    <property type="match status" value="2"/>
</dbReference>
<dbReference type="Gene3D" id="3.30.559.10">
    <property type="entry name" value="Chloramphenicol acetyltransferase-like domain"/>
    <property type="match status" value="5"/>
</dbReference>
<dbReference type="NCBIfam" id="NF003417">
    <property type="entry name" value="PRK04813.1"/>
    <property type="match status" value="3"/>
</dbReference>
<name>A0A263D799_9PSEU</name>
<reference evidence="8 9" key="1">
    <citation type="submission" date="2017-07" db="EMBL/GenBank/DDBJ databases">
        <title>Amycolatopsis antarcticus sp. nov., isolated from the surface of an Antarcticus brown macroalga.</title>
        <authorList>
            <person name="Wang J."/>
            <person name="Leiva S."/>
            <person name="Huang J."/>
            <person name="Huang Y."/>
        </authorList>
    </citation>
    <scope>NUCLEOTIDE SEQUENCE [LARGE SCALE GENOMIC DNA]</scope>
    <source>
        <strain evidence="8 9">AU-G6</strain>
    </source>
</reference>
<dbReference type="InterPro" id="IPR025110">
    <property type="entry name" value="AMP-bd_C"/>
</dbReference>
<evidence type="ECO:0000256" key="4">
    <source>
        <dbReference type="ARBA" id="ARBA00022553"/>
    </source>
</evidence>
<evidence type="ECO:0000259" key="7">
    <source>
        <dbReference type="PROSITE" id="PS50075"/>
    </source>
</evidence>
<sequence>MNDPMSQEDRIAALPEHARKLLRSRLAGGGGRTVQAELIPRSASDGPLPMSSGQRGLWFLNEFDQGGAEYNVAVGLRLSGALDRHSLLTALSHLIRRHESLRTTFGSVDGRGVMLVGDSAGPELNEIDLTAMPRSGQQAELSRLLTEEAGQSFDLSRGPLFRATLIGLEPTRHVLVLSMHHIVSDGWSLGLLARDLGALYRAACEGRGTAELPRLPVRWADFAAWQNERWNRGELAGQLEYWRDRLEGIEPLELPVDRPRPAVRSSAGAVHWFSVPEPTTRALIALGREHGATLFMTLIATTHVLLSRYCRQDDVTVGTVTSGRPRTELEHLVGLFVNTIPIRSTMHEGLTFAEHLANVRRTVLDGFANAEIPFERLVEELAPVRDTSTTPLVQALVTLQNAPAMEFDLPGLEVEPFSLPRTNATRDVSIEFTEQGGKLEASLEYSTDLFDAATAERLAAGLVVLLGAVAADPSENVGRLPVHSPADEELIESWNKTAMDSGEPRCLHEIFAEQARRTPDSPAVEFNGKAWTFGYLDARANQVANRLADLGVVPDTLIGLCLERGPELLAGILGIMKSGGAYVPLDPSYPVDRIEFMIEDSGSTMVVTQSDLHGLFDGSDIELVDIDSVGSCDRATGPTGGARPDSLAYVIYTSGSTGEPKGVQVEHRNLHYIAHAWNERYQLCSAKLRFVSVSSISVDLFLADFIRSALFGGVLIIAPADVVTEPSSLVDLVAGASATGLEMSPSLAASVVTEARRRKSGLETLRLVSVGSEGWRVEDCRDLLDVVSREAMVINAYGGTEATVDSSVHQVTPESLNGRGFVPIGRPLANTRIELRNGIGNAVPIGVAGELYIGGDGVARGYHGRAELTAKRFQRDDSGRRFYRTGDLARWLPTGELEFLGRADDQVKIRGFRIELGEVEGALIAIPAIAEVAVTARRDGAVQRLVAYLVPVAGTAVPSVAELRASLGRTLPDYMIPSIFVPLDRLPMTPSGKVDRKALPKPDGRPELAQAYTAPRTELECQLCSIWSAVLGVERVGTQDNFFELGGDSILSMQVAAKARQAGLTVSTKDLFARQTVAELVQVDGLLSGAPDADQGEVVGAVELTPIQRWFFESHPVHPEHYTMTFHVEPVGEVDVSALRSAVDALLTKHDALRMRFHHEDGRWRQHNNGLSDAEVLIVRELDSAQGVDALALSMQSSIELGSGPMLRVALTRTGARPRLLIVVHHLVVDGVSWRILLGDLESAYEQARSGVPVDLGPKTTSFREWASRLVESAEAGRFDDELSYWTEADPAAASRLPVDLPGPNSADSEQTLSVKLGRERTDALLQMVPSTYRTQINDIILSAAGVLFAEWSEQELVAIGMEGHGREHLGDDLDVSETVGWFTTHFPALLSVPKACGWGELIKSIKGQLRLIPGRGLGYDVLKYVLKHPELLAHRMPEVSVNYLGQFTTITASEKLYQRHLPNVGRDHHPDQERPYLLDVVGVVENGEMEFTWVYSANVHRPETIRRLADRLITLLDEIIGHCANVGVGGATPSDFPLCGLDQDQLDAALGNAEGVVDVYPLTPMQSGMLFHSLMESDAGTYFEQMSFVLGGVSEPELLAAAWQRVVDHTPILRTSLLWRGVPEPLQVVHRTCPLEIDHLDWSDLPAPKRRRRLAELLAKDRERGIDLSTAPLMRLTVVRLGRDQVRVVRSSHHVLLDGWSTSHVLADLFAAYQSLADGVEPTLPVRPPFREYVEWLSRQDGPAAESFWRQGLAGLSAPTALPFDRHPDASHGARSVVGHEIRIAAGTTRNLYETLKRHRLTVNSAVQGMWGLLLARYSGEQDVLFGATTSGRPDALPSVEDCVGLFINTMPVRVPVDEQATLAGLLTSLQDSQAASRQFDYVSLADLQSWSEFPPGASLFNSIVVFENFPFDADSAQRHGVEVVEFQAEESTNYPLSLVAHAGSELSLVLNFDPGLFENDTIRRMSNALRRLLEQVAANPDQPLSRVTLLTEHERSQLVDEVNRTDVSDADARPVHERFASQAVSSPDRTAVVAGDRSLTFAELDERSGRLAAYLTSRGVGADAMVGLAVERGIEMIVGLLGILKAGAAYVPLDPNYPPGRLRYMMDCCSPDLVLSQRSLADRLPLGRRPIVLLDSDWPEIDAHPPATEPVVVHPDQLAYVVFTSGSTGKPKGVQVVHRGVTNLCASHGATVFGPATDAVGRPLRVAHTASLSFDATMDQIIGMVHGAELHVIDEPTRRDAAALTAYVRRRGIDFLGVTPTLMHQLLELGALEGEGPTPSCVLLGGEGSGPELWARMRRHDGLTTHNFYAPSECTVDAVGANAADSATPRIGRPIRNTAVYVLDARLRPVPAGVPGEIYLAGDSLGRGYLGRADLTAERFVAAPFGPAGRRMYRSGDIGRWCADGMLEHLGRVDDQVKVRGHRIEPAEVEARILAYPGVRQAVVVARDDLLGMRLVGYVVTDPEGSVNTSRLRDFLAESLPDYLVPAAFVDLDELPLTPSGKLDRKLLPAPESRPTLETAFVEPRTGIERALSTIFAEVLGLDRVGAVDDFFELGGDSILSIKVVSRLRSRLGVELSPRVLFDNPVLADLGSLIAAEKPKAAAGPVSLPRGSASEQNFPLSFAQQRLWFLDEFSPESVEYNTGGGFALTGDLDIDALKQALNRLVERHEALRTTFDSLDGHGVQTVHHIVEPVIDLTDLSAVPADEHDAAVEAVLSQEMRTPFDLRRGPLLRTRLVRLATDRHRLVLCMHHIVTDGWSMGLIAEELGTLYSAAVAGVDARLPELHVQYADYAVWLREKLTGAVFDERLAYWVEKLGGLSPLELPTDRPRPPAKTSNGAVHRFDLPAAMAERLRGIGRQQDATLFMTLVAATKVLLARYTGQEDIALGTVTSGRDHVDLEHLVGFFVNTVVLRSTVHAQDSFEALLRTVRDTSAEAFAHADVPFERLVDALAPERDPSRNPLVQATVVLQNTPGGRFRLGDVGVEPLPLPIRSAVFDLSFEFGVEDSGLEALIEYNTDLFDENTVRQMAVQFQVLLESIVDDPAAKVGDLTVVSDSERATLLRQAASVNALPVPDRCVHELVDARARQVPEAAALRAGNVTLSFAELTTRANQLANHLRRRGAGPGSLVAISVERGIDMVVGLLGILKAGAAYVPLDPAYPPERLAFILEDSGATILITERELAGLPCSSEIETVRLDEERAPIAAQPTTAPETGVRPHDLAYVIYTSGSTGMPKGVLVEHRNVVNLLTHTIPHVGLGSEDVWSVFHSYAFDFSVWELWGALSSGGRAVLVPLPVARDPQQMWRLLRTEAITVLNQTPSSFRELVRTAVESGEALPVRLRTIIFGGEALEPRHVRDWFENYDGVRLVNMYGITETCVHVTYEELDWKEIQERGRISIGRPLGNYTAYLLDPRGNPLPAGARGELYIGGAGLARGYLNRPELTAQRFVEHPLADRLYRTGDLARRLPDGRLDYFGRADDQVKIRGFRIEPGEIEWALISHPAVSEATVVVQPMGKGSRLVAYLVSGSDGTPEVTELRAHLAHSLPDYMVPALFVQVAAIPLTPNGKVDRRALPEPVSQEQPVGERVPARNESEAKLAAAWAEVLGLTDIGVHDNFFELGGDSILSIQVVSKARNAGMYLTTKDIFTYQTIAELAEVAAADELVSSGIPAIGDSPLTPIQRWFFEHHPRHPDHFGMSVQLELADQADRTAMHLALSAVLAHHDVLRARFSSGDGQWRQRVLPVETAGVDLRVVDISRRTDQDQVLEAEALRAQEGLSLTNGPLLAAVLFVTATKPRLFLTAHHAVVDAVSWRILLEDLANAYQQAAAGKSVSLAPKTTSYREWAIRLQEHVSGGAFDRELEHWTAASAVPADVPVDGTGPNTVGSGETLAVRLDPAETEILLRRAPGRYRAQMNHLLLAATSRALSRWSGNAEVVIDVEGHGREDLFDEVDLSRTVGWFTSIFPVAFRVGDPERPDWRSITREVKKRLREVPGRGIGYGALRYLSGPDGAGHRLTASRGAQVSFNYLGQWEGTVDATTFGRHLPSVGSDQAPEEIRTHLIEVVAGVYAGELELTWMYSPNVHTIDTVRSLAEDVRHALWDIAQQNA</sequence>
<evidence type="ECO:0000256" key="1">
    <source>
        <dbReference type="ARBA" id="ARBA00001957"/>
    </source>
</evidence>
<dbReference type="Gene3D" id="1.10.1200.10">
    <property type="entry name" value="ACP-like"/>
    <property type="match status" value="3"/>
</dbReference>
<dbReference type="InterPro" id="IPR010071">
    <property type="entry name" value="AA_adenyl_dom"/>
</dbReference>
<dbReference type="CDD" id="cd05930">
    <property type="entry name" value="A_NRPS"/>
    <property type="match status" value="2"/>
</dbReference>
<dbReference type="FunFam" id="3.40.50.980:FF:000001">
    <property type="entry name" value="Non-ribosomal peptide synthetase"/>
    <property type="match status" value="3"/>
</dbReference>
<protein>
    <submittedName>
        <fullName evidence="8">Non-ribosomal peptide synthetase</fullName>
    </submittedName>
</protein>
<feature type="domain" description="Carrier" evidence="7">
    <location>
        <begin position="3587"/>
        <end position="3661"/>
    </location>
</feature>
<dbReference type="PANTHER" id="PTHR45527">
    <property type="entry name" value="NONRIBOSOMAL PEPTIDE SYNTHETASE"/>
    <property type="match status" value="1"/>
</dbReference>
<dbReference type="InterPro" id="IPR010060">
    <property type="entry name" value="NRPS_synth"/>
</dbReference>
<dbReference type="CDD" id="cd19543">
    <property type="entry name" value="DCL_NRPS"/>
    <property type="match status" value="1"/>
</dbReference>
<keyword evidence="4" id="KW-0597">Phosphoprotein</keyword>
<dbReference type="Gene3D" id="3.30.559.30">
    <property type="entry name" value="Nonribosomal peptide synthetase, condensation domain"/>
    <property type="match status" value="5"/>
</dbReference>
<keyword evidence="6" id="KW-0045">Antibiotic biosynthesis</keyword>
<dbReference type="InterPro" id="IPR020845">
    <property type="entry name" value="AMP-binding_CS"/>
</dbReference>
<dbReference type="EMBL" id="NKYE01000005">
    <property type="protein sequence ID" value="OZM73285.1"/>
    <property type="molecule type" value="Genomic_DNA"/>
</dbReference>
<evidence type="ECO:0000256" key="5">
    <source>
        <dbReference type="ARBA" id="ARBA00022737"/>
    </source>
</evidence>
<dbReference type="InterPro" id="IPR045851">
    <property type="entry name" value="AMP-bd_C_sf"/>
</dbReference>
<dbReference type="Gene3D" id="3.40.50.980">
    <property type="match status" value="4"/>
</dbReference>
<dbReference type="GO" id="GO:0043041">
    <property type="term" value="P:amino acid activation for nonribosomal peptide biosynthetic process"/>
    <property type="evidence" value="ECO:0007669"/>
    <property type="project" value="TreeGrafter"/>
</dbReference>
<comment type="cofactor">
    <cofactor evidence="1">
        <name>pantetheine 4'-phosphate</name>
        <dbReference type="ChEBI" id="CHEBI:47942"/>
    </cofactor>
</comment>
<dbReference type="GO" id="GO:0003824">
    <property type="term" value="F:catalytic activity"/>
    <property type="evidence" value="ECO:0007669"/>
    <property type="project" value="InterPro"/>
</dbReference>
<dbReference type="CDD" id="cd19534">
    <property type="entry name" value="E_NRPS"/>
    <property type="match status" value="2"/>
</dbReference>
<dbReference type="Gene3D" id="3.30.300.30">
    <property type="match status" value="3"/>
</dbReference>
<dbReference type="InterPro" id="IPR023213">
    <property type="entry name" value="CAT-like_dom_sf"/>
</dbReference>
<evidence type="ECO:0000256" key="6">
    <source>
        <dbReference type="ARBA" id="ARBA00023194"/>
    </source>
</evidence>
<dbReference type="FunFam" id="3.30.559.10:FF:000012">
    <property type="entry name" value="Non-ribosomal peptide synthetase"/>
    <property type="match status" value="1"/>
</dbReference>
<dbReference type="Pfam" id="PF00501">
    <property type="entry name" value="AMP-binding"/>
    <property type="match status" value="3"/>
</dbReference>
<keyword evidence="5" id="KW-0677">Repeat</keyword>
<dbReference type="FunFam" id="1.10.1200.10:FF:000005">
    <property type="entry name" value="Nonribosomal peptide synthetase 1"/>
    <property type="match status" value="3"/>
</dbReference>
<proteinExistence type="inferred from homology"/>
<dbReference type="FunFam" id="3.40.50.12780:FF:000012">
    <property type="entry name" value="Non-ribosomal peptide synthetase"/>
    <property type="match status" value="1"/>
</dbReference>
<dbReference type="FunFam" id="3.40.50.980:FF:000002">
    <property type="entry name" value="Enterobactin synthetase component F"/>
    <property type="match status" value="1"/>
</dbReference>
<dbReference type="InterPro" id="IPR001242">
    <property type="entry name" value="Condensation_dom"/>
</dbReference>
<dbReference type="PROSITE" id="PS00012">
    <property type="entry name" value="PHOSPHOPANTETHEINE"/>
    <property type="match status" value="3"/>
</dbReference>
<dbReference type="Pfam" id="PF00550">
    <property type="entry name" value="PP-binding"/>
    <property type="match status" value="3"/>
</dbReference>
<dbReference type="SUPFAM" id="SSF52777">
    <property type="entry name" value="CoA-dependent acyltransferases"/>
    <property type="match status" value="10"/>
</dbReference>
<feature type="domain" description="Carrier" evidence="7">
    <location>
        <begin position="2525"/>
        <end position="2600"/>
    </location>
</feature>
<comment type="similarity">
    <text evidence="2">Belongs to the ATP-dependent AMP-binding enzyme family.</text>
</comment>
<dbReference type="Pfam" id="PF00668">
    <property type="entry name" value="Condensation"/>
    <property type="match status" value="5"/>
</dbReference>
<dbReference type="PROSITE" id="PS50075">
    <property type="entry name" value="CARRIER"/>
    <property type="match status" value="3"/>
</dbReference>
<dbReference type="InterPro" id="IPR006162">
    <property type="entry name" value="Ppantetheine_attach_site"/>
</dbReference>
<dbReference type="GO" id="GO:0044550">
    <property type="term" value="P:secondary metabolite biosynthetic process"/>
    <property type="evidence" value="ECO:0007669"/>
    <property type="project" value="UniProtKB-ARBA"/>
</dbReference>
<dbReference type="InParanoid" id="A0A263D799"/>